<dbReference type="EMBL" id="FMZZ01000003">
    <property type="protein sequence ID" value="SDC60445.1"/>
    <property type="molecule type" value="Genomic_DNA"/>
</dbReference>
<gene>
    <name evidence="1" type="ORF">SAMN05216174_10392</name>
</gene>
<protein>
    <submittedName>
        <fullName evidence="1">Uncharacterized protein</fullName>
    </submittedName>
</protein>
<evidence type="ECO:0000313" key="2">
    <source>
        <dbReference type="Proteomes" id="UP000199501"/>
    </source>
</evidence>
<dbReference type="AlphaFoldDB" id="A0A1G6MZY1"/>
<keyword evidence="2" id="KW-1185">Reference proteome</keyword>
<accession>A0A1G6MZY1</accession>
<name>A0A1G6MZY1_9PSEU</name>
<sequence length="81" mass="9155">MGLVVHRVPHSTAELRETMREFVESPHWTERLGGSPLSWGLDPVHNRVVVGVAEKNAALDGEVRQAYGDKIFLEQQERFST</sequence>
<dbReference type="STRING" id="1271860.SAMN05216174_10392"/>
<proteinExistence type="predicted"/>
<reference evidence="2" key="1">
    <citation type="submission" date="2016-10" db="EMBL/GenBank/DDBJ databases">
        <authorList>
            <person name="Varghese N."/>
            <person name="Submissions S."/>
        </authorList>
    </citation>
    <scope>NUCLEOTIDE SEQUENCE [LARGE SCALE GENOMIC DNA]</scope>
    <source>
        <strain evidence="2">IBRC-M 10403</strain>
    </source>
</reference>
<organism evidence="1 2">
    <name type="scientific">Actinokineospora iranica</name>
    <dbReference type="NCBI Taxonomy" id="1271860"/>
    <lineage>
        <taxon>Bacteria</taxon>
        <taxon>Bacillati</taxon>
        <taxon>Actinomycetota</taxon>
        <taxon>Actinomycetes</taxon>
        <taxon>Pseudonocardiales</taxon>
        <taxon>Pseudonocardiaceae</taxon>
        <taxon>Actinokineospora</taxon>
    </lineage>
</organism>
<dbReference type="Proteomes" id="UP000199501">
    <property type="component" value="Unassembled WGS sequence"/>
</dbReference>
<evidence type="ECO:0000313" key="1">
    <source>
        <dbReference type="EMBL" id="SDC60445.1"/>
    </source>
</evidence>